<evidence type="ECO:0008006" key="5">
    <source>
        <dbReference type="Google" id="ProtNLM"/>
    </source>
</evidence>
<keyword evidence="1" id="KW-0472">Membrane</keyword>
<reference evidence="3 4" key="1">
    <citation type="submission" date="2015-11" db="EMBL/GenBank/DDBJ databases">
        <authorList>
            <person name="Zhang Y."/>
            <person name="Guo Z."/>
        </authorList>
    </citation>
    <scope>NUCLEOTIDE SEQUENCE [LARGE SCALE GENOMIC DNA]</scope>
    <source>
        <strain evidence="3 4">KCTC 32221</strain>
    </source>
</reference>
<dbReference type="PIRSF" id="PIRSF029543">
    <property type="entry name" value="UCP029543"/>
    <property type="match status" value="1"/>
</dbReference>
<dbReference type="OrthoDB" id="7651521at2"/>
<dbReference type="NCBIfam" id="NF033919">
    <property type="entry name" value="PA2779_fam"/>
    <property type="match status" value="1"/>
</dbReference>
<keyword evidence="4" id="KW-1185">Reference proteome</keyword>
<dbReference type="KEGG" id="pspi:PS2015_2640"/>
<dbReference type="InterPro" id="IPR016924">
    <property type="entry name" value="UCP029543"/>
</dbReference>
<protein>
    <recommendedName>
        <fullName evidence="5">PA2779 family protein</fullName>
    </recommendedName>
</protein>
<gene>
    <name evidence="3" type="ORF">PS2015_2640</name>
</gene>
<feature type="chain" id="PRO_5006601571" description="PA2779 family protein" evidence="2">
    <location>
        <begin position="29"/>
        <end position="129"/>
    </location>
</feature>
<dbReference type="InterPro" id="IPR046735">
    <property type="entry name" value="PA2779-like"/>
</dbReference>
<feature type="transmembrane region" description="Helical" evidence="1">
    <location>
        <begin position="107"/>
        <end position="126"/>
    </location>
</feature>
<evidence type="ECO:0000313" key="3">
    <source>
        <dbReference type="EMBL" id="ALO47272.1"/>
    </source>
</evidence>
<accession>A0A0S2KG34</accession>
<evidence type="ECO:0000313" key="4">
    <source>
        <dbReference type="Proteomes" id="UP000065641"/>
    </source>
</evidence>
<dbReference type="Pfam" id="PF20332">
    <property type="entry name" value="DUF6627"/>
    <property type="match status" value="1"/>
</dbReference>
<feature type="signal peptide" evidence="2">
    <location>
        <begin position="1"/>
        <end position="28"/>
    </location>
</feature>
<dbReference type="STRING" id="1249552.PS2015_2640"/>
<organism evidence="3 4">
    <name type="scientific">Pseudohongiella spirulinae</name>
    <dbReference type="NCBI Taxonomy" id="1249552"/>
    <lineage>
        <taxon>Bacteria</taxon>
        <taxon>Pseudomonadati</taxon>
        <taxon>Pseudomonadota</taxon>
        <taxon>Gammaproteobacteria</taxon>
        <taxon>Pseudomonadales</taxon>
        <taxon>Pseudohongiellaceae</taxon>
        <taxon>Pseudohongiella</taxon>
    </lineage>
</organism>
<dbReference type="RefSeq" id="WP_058022678.1">
    <property type="nucleotide sequence ID" value="NZ_CP013189.1"/>
</dbReference>
<evidence type="ECO:0000256" key="2">
    <source>
        <dbReference type="SAM" id="SignalP"/>
    </source>
</evidence>
<keyword evidence="2" id="KW-0732">Signal</keyword>
<proteinExistence type="predicted"/>
<dbReference type="Proteomes" id="UP000065641">
    <property type="component" value="Chromosome"/>
</dbReference>
<evidence type="ECO:0000256" key="1">
    <source>
        <dbReference type="SAM" id="Phobius"/>
    </source>
</evidence>
<dbReference type="AlphaFoldDB" id="A0A0S2KG34"/>
<keyword evidence="1" id="KW-1133">Transmembrane helix</keyword>
<keyword evidence="1" id="KW-0812">Transmembrane</keyword>
<sequence precursor="true">MKFTSIKRHVTWMLLMVFTFGVSFQVQAAPQSMVSTEQLLNEVRLADQRDTVQSFLSRNDVQSQLTQRGVDPADAQARVAAMSAAELAEIAAHIDELPAGEGLLETVLFLLVIFMLLDVAGVTDIFPGI</sequence>
<dbReference type="EMBL" id="CP013189">
    <property type="protein sequence ID" value="ALO47272.1"/>
    <property type="molecule type" value="Genomic_DNA"/>
</dbReference>
<name>A0A0S2KG34_9GAMM</name>